<dbReference type="KEGG" id="htq:FRZ44_13480"/>
<evidence type="ECO:0000256" key="2">
    <source>
        <dbReference type="ARBA" id="ARBA00006446"/>
    </source>
</evidence>
<evidence type="ECO:0000256" key="9">
    <source>
        <dbReference type="PROSITE-ProRule" id="PRU00703"/>
    </source>
</evidence>
<dbReference type="InterPro" id="IPR005170">
    <property type="entry name" value="Transptr-assoc_dom"/>
</dbReference>
<dbReference type="PROSITE" id="PS51371">
    <property type="entry name" value="CBS"/>
    <property type="match status" value="1"/>
</dbReference>
<dbReference type="GO" id="GO:0050660">
    <property type="term" value="F:flavin adenine dinucleotide binding"/>
    <property type="evidence" value="ECO:0007669"/>
    <property type="project" value="InterPro"/>
</dbReference>
<name>A0A5J6MMU7_9PROT</name>
<evidence type="ECO:0000256" key="10">
    <source>
        <dbReference type="PROSITE-ProRule" id="PRU01193"/>
    </source>
</evidence>
<reference evidence="14 15" key="1">
    <citation type="submission" date="2019-08" db="EMBL/GenBank/DDBJ databases">
        <title>Hyperibacter terrae gen. nov., sp. nov. and Hyperibacter viscosus sp. nov., two new members in the family Rhodospirillaceae isolated from the rhizosphere of Hypericum perforatum.</title>
        <authorList>
            <person name="Noviana Z."/>
        </authorList>
    </citation>
    <scope>NUCLEOTIDE SEQUENCE [LARGE SCALE GENOMIC DNA]</scope>
    <source>
        <strain evidence="14 15">R5913</strain>
    </source>
</reference>
<keyword evidence="14" id="KW-0238">DNA-binding</keyword>
<keyword evidence="7 9" id="KW-0129">CBS domain</keyword>
<keyword evidence="6 10" id="KW-1133">Transmembrane helix</keyword>
<dbReference type="SUPFAM" id="SSF56176">
    <property type="entry name" value="FAD-binding/transporter-associated domain-like"/>
    <property type="match status" value="1"/>
</dbReference>
<dbReference type="Gene3D" id="3.10.580.10">
    <property type="entry name" value="CBS-domain"/>
    <property type="match status" value="1"/>
</dbReference>
<dbReference type="CDD" id="cd04590">
    <property type="entry name" value="CBS_pair_CorC_HlyC_assoc"/>
    <property type="match status" value="1"/>
</dbReference>
<evidence type="ECO:0000256" key="1">
    <source>
        <dbReference type="ARBA" id="ARBA00004651"/>
    </source>
</evidence>
<dbReference type="PROSITE" id="PS51846">
    <property type="entry name" value="CNNM"/>
    <property type="match status" value="1"/>
</dbReference>
<dbReference type="EMBL" id="CP042906">
    <property type="protein sequence ID" value="QEX16056.1"/>
    <property type="molecule type" value="Genomic_DNA"/>
</dbReference>
<evidence type="ECO:0000256" key="6">
    <source>
        <dbReference type="ARBA" id="ARBA00022989"/>
    </source>
</evidence>
<dbReference type="Pfam" id="PF03471">
    <property type="entry name" value="CorC_HlyC"/>
    <property type="match status" value="1"/>
</dbReference>
<dbReference type="Gene3D" id="3.30.465.10">
    <property type="match status" value="1"/>
</dbReference>
<evidence type="ECO:0000259" key="13">
    <source>
        <dbReference type="PROSITE" id="PS51846"/>
    </source>
</evidence>
<evidence type="ECO:0000256" key="8">
    <source>
        <dbReference type="ARBA" id="ARBA00023136"/>
    </source>
</evidence>
<gene>
    <name evidence="14" type="ORF">FRZ44_13480</name>
</gene>
<keyword evidence="5" id="KW-0677">Repeat</keyword>
<keyword evidence="4 10" id="KW-0812">Transmembrane</keyword>
<dbReference type="Proteomes" id="UP000326202">
    <property type="component" value="Chromosome"/>
</dbReference>
<protein>
    <submittedName>
        <fullName evidence="14">DNA-binding protein</fullName>
    </submittedName>
</protein>
<proteinExistence type="inferred from homology"/>
<dbReference type="AlphaFoldDB" id="A0A5J6MMU7"/>
<organism evidence="14 15">
    <name type="scientific">Hypericibacter terrae</name>
    <dbReference type="NCBI Taxonomy" id="2602015"/>
    <lineage>
        <taxon>Bacteria</taxon>
        <taxon>Pseudomonadati</taxon>
        <taxon>Pseudomonadota</taxon>
        <taxon>Alphaproteobacteria</taxon>
        <taxon>Rhodospirillales</taxon>
        <taxon>Dongiaceae</taxon>
        <taxon>Hypericibacter</taxon>
    </lineage>
</organism>
<sequence length="452" mass="48024">MGAPGSAGLRYDGRFIGWGGVELAFVEVLIVLALIALNGVLALSELAIVSARRARLKAMAARGNRGASAALLLAKNPGRFLSSVQIGITLVGILAGAFSGATLAMRLAVYLTGLGLGYELADTVAFTLVVAGTTYLSLILGELVPKQIALRDAEAVAVRVARPMMWVARIASPLVSLLDLSSQAMLRLFGQSGGPEQKVTEEEINTLVAEAASTGVVEPAEHAMIASVMRLGDRPVRAVMTHRRDVHWLDLDADEAAKRATLLLAHHSRLPVAHGNVDEVIGVIDLKEVLDALLNNRPIDWNGLIRKAPVVHENIAALDAIEIFKSSKAHLALVVDEYGTFEGVVSTGDILASIAGQFHDGGGDLAPGATQRGDGSWLVDGAMPVDEMAALLNVALPASRDYDTAAGLVLNELRRLPKTGESFTAYGWRFEVMDLDGRRIDKILMTKLPSEE</sequence>
<feature type="transmembrane region" description="Helical" evidence="11">
    <location>
        <begin position="86"/>
        <end position="111"/>
    </location>
</feature>
<feature type="transmembrane region" description="Helical" evidence="11">
    <location>
        <begin position="28"/>
        <end position="49"/>
    </location>
</feature>
<dbReference type="InterPro" id="IPR044751">
    <property type="entry name" value="Ion_transp-like_CBS"/>
</dbReference>
<dbReference type="Pfam" id="PF00571">
    <property type="entry name" value="CBS"/>
    <property type="match status" value="1"/>
</dbReference>
<accession>A0A5J6MMU7</accession>
<dbReference type="PANTHER" id="PTHR43099:SF5">
    <property type="entry name" value="HLYC_CORC FAMILY TRANSPORTER"/>
    <property type="match status" value="1"/>
</dbReference>
<evidence type="ECO:0000256" key="4">
    <source>
        <dbReference type="ARBA" id="ARBA00022692"/>
    </source>
</evidence>
<dbReference type="GO" id="GO:0003677">
    <property type="term" value="F:DNA binding"/>
    <property type="evidence" value="ECO:0007669"/>
    <property type="project" value="UniProtKB-KW"/>
</dbReference>
<evidence type="ECO:0000256" key="3">
    <source>
        <dbReference type="ARBA" id="ARBA00022475"/>
    </source>
</evidence>
<evidence type="ECO:0000256" key="5">
    <source>
        <dbReference type="ARBA" id="ARBA00022737"/>
    </source>
</evidence>
<dbReference type="SMART" id="SM01091">
    <property type="entry name" value="CorC_HlyC"/>
    <property type="match status" value="1"/>
</dbReference>
<comment type="similarity">
    <text evidence="2">Belongs to the UPF0053 family. Hemolysin C subfamily.</text>
</comment>
<dbReference type="InterPro" id="IPR036318">
    <property type="entry name" value="FAD-bd_PCMH-like_sf"/>
</dbReference>
<dbReference type="PANTHER" id="PTHR43099">
    <property type="entry name" value="UPF0053 PROTEIN YRKA"/>
    <property type="match status" value="1"/>
</dbReference>
<feature type="transmembrane region" description="Helical" evidence="11">
    <location>
        <begin position="123"/>
        <end position="141"/>
    </location>
</feature>
<comment type="subcellular location">
    <subcellularLocation>
        <location evidence="1">Cell membrane</location>
        <topology evidence="1">Multi-pass membrane protein</topology>
    </subcellularLocation>
</comment>
<dbReference type="SUPFAM" id="SSF54631">
    <property type="entry name" value="CBS-domain pair"/>
    <property type="match status" value="1"/>
</dbReference>
<evidence type="ECO:0000313" key="15">
    <source>
        <dbReference type="Proteomes" id="UP000326202"/>
    </source>
</evidence>
<dbReference type="InterPro" id="IPR002550">
    <property type="entry name" value="CNNM"/>
</dbReference>
<keyword evidence="15" id="KW-1185">Reference proteome</keyword>
<evidence type="ECO:0000313" key="14">
    <source>
        <dbReference type="EMBL" id="QEX16056.1"/>
    </source>
</evidence>
<dbReference type="Pfam" id="PF01595">
    <property type="entry name" value="CNNM"/>
    <property type="match status" value="1"/>
</dbReference>
<dbReference type="InterPro" id="IPR046342">
    <property type="entry name" value="CBS_dom_sf"/>
</dbReference>
<keyword evidence="8 10" id="KW-0472">Membrane</keyword>
<feature type="domain" description="CBS" evidence="12">
    <location>
        <begin position="304"/>
        <end position="361"/>
    </location>
</feature>
<evidence type="ECO:0000256" key="7">
    <source>
        <dbReference type="ARBA" id="ARBA00023122"/>
    </source>
</evidence>
<dbReference type="InterPro" id="IPR000644">
    <property type="entry name" value="CBS_dom"/>
</dbReference>
<evidence type="ECO:0000259" key="12">
    <source>
        <dbReference type="PROSITE" id="PS51371"/>
    </source>
</evidence>
<keyword evidence="3" id="KW-1003">Cell membrane</keyword>
<dbReference type="InterPro" id="IPR016169">
    <property type="entry name" value="FAD-bd_PCMH_sub2"/>
</dbReference>
<evidence type="ECO:0000256" key="11">
    <source>
        <dbReference type="SAM" id="Phobius"/>
    </source>
</evidence>
<dbReference type="InterPro" id="IPR051676">
    <property type="entry name" value="UPF0053_domain"/>
</dbReference>
<dbReference type="GO" id="GO:0005886">
    <property type="term" value="C:plasma membrane"/>
    <property type="evidence" value="ECO:0007669"/>
    <property type="project" value="UniProtKB-SubCell"/>
</dbReference>
<feature type="domain" description="CNNM transmembrane" evidence="13">
    <location>
        <begin position="20"/>
        <end position="221"/>
    </location>
</feature>